<comment type="subcellular location">
    <subcellularLocation>
        <location evidence="1">Target cell membrane</location>
    </subcellularLocation>
</comment>
<dbReference type="Proteomes" id="UP000694941">
    <property type="component" value="Unplaced"/>
</dbReference>
<evidence type="ECO:0000256" key="11">
    <source>
        <dbReference type="PROSITE-ProRule" id="PRU00023"/>
    </source>
</evidence>
<feature type="repeat" description="ANK" evidence="11">
    <location>
        <begin position="587"/>
        <end position="619"/>
    </location>
</feature>
<dbReference type="SMART" id="SM00248">
    <property type="entry name" value="ANK"/>
    <property type="match status" value="19"/>
</dbReference>
<dbReference type="InterPro" id="IPR002110">
    <property type="entry name" value="Ankyrin_rpt"/>
</dbReference>
<keyword evidence="12" id="KW-0472">Membrane</keyword>
<proteinExistence type="predicted"/>
<organism evidence="13 14">
    <name type="scientific">Limulus polyphemus</name>
    <name type="common">Atlantic horseshoe crab</name>
    <dbReference type="NCBI Taxonomy" id="6850"/>
    <lineage>
        <taxon>Eukaryota</taxon>
        <taxon>Metazoa</taxon>
        <taxon>Ecdysozoa</taxon>
        <taxon>Arthropoda</taxon>
        <taxon>Chelicerata</taxon>
        <taxon>Merostomata</taxon>
        <taxon>Xiphosura</taxon>
        <taxon>Limulidae</taxon>
        <taxon>Limulus</taxon>
    </lineage>
</organism>
<evidence type="ECO:0000256" key="4">
    <source>
        <dbReference type="ARBA" id="ARBA00022537"/>
    </source>
</evidence>
<sequence>DNLTALHIAIQAGKWEVLETLLGHGANVNLSAGKNGATPLHLAATIPSGEKSAELLIKSGANINASQKGNETPLHLAVRHGNLRTVELLLEDGAQIQSQTEFGETALHIGVKNCRFQVVKCLLTYWASTFSGQQGLFSVNQQNQKGETALHYAAALTPNQHHYVGESRDIVKILLQNGGNVTMETTEWKETPLHYCSRAGNVESMRVILESLEPSDLQALSNRKSKNGWSPLLYASNGGHFDVVNLLIQNNARVDVFDEHGKAALHLAAENGHQEIVDLLIHHKAFVNVRSKKGFTSLHLAARNGHNAIVRDLIRKYGSMVDAFSLTKQTALHLAAERGNLDVCNTLLDANANASSIDNDGQSPLLLAAQNDHSEVVKLFLRHQPQLVSVANTVSIKITSVSSSRTKKTNETALHLAADSGHAKVVRDLLKAGASPSEENADGNTALHLAAKQGHLGVLEELKTAVNWKIKSKKTGLTALHVAAIHGRSDFVREMLTQVPAAILSDPPSEENSALDDDGYTPLHLAAQFGRENVVRMLLNSDGVRTDTPTTTKGTIPLHLAAQGGHMSVVGLLLSRGTELLQATDRIGRTPLHLAAANGHKDMLGLLLGQNADINAADNNGWTALHYTACRGFLEAVQFLIESGASSLSKTKDGKVSLSFAAANGHHEVLSFLLRAPHDSYNLMEDKAFLMDLMTCAKTHNNRPMLEFVLLSPAPIEIAVKVARQYQNLALKEKERYCDLEYMSSFCDNIASDLMTVTAASNLTPTLLRALDVNQTAFMDVLIEQERKEVVSHPSVQKYLTELWMGGIDWPQWRIVLLFLVFLLFPIVWILCSLPFGHRLPNIPIIKFLSYLISHIFFVVLLSFTIINPWVPLWRNTNLIPQWHEGLLIVWVAGMVLSHIANPKEKGGFAWTRVIVMFFCMLSILVHCSAIFILEIDTKLILLYIRNQLLGVSLLLCFLEFLNFLSFHHLFGPWAVIIKDLMKDLLRFLAILALFLVGFSLHLSAIYQPVFEPIYLTNASLPTFGQEFQSPINTFEMLFFALFGLVEPDYMPPLYLSPSFSKIIIKVVFGVYMTVTVVVLINLLIAMMSNTYQRIQARSDTEWKFGRAKLIRRMIRTSSSPPPVNFFTGFWFMIRKCRRFKVRKAQTVRPKERTLSVNIPAPVRPVISKGARRRWQMALTSVGATRSGIEASVFELRENTIARVVDWPPIVAKFLQTKGIVDMSPVFRKE</sequence>
<feature type="repeat" description="ANK" evidence="11">
    <location>
        <begin position="327"/>
        <end position="359"/>
    </location>
</feature>
<feature type="repeat" description="ANK" evidence="11">
    <location>
        <begin position="35"/>
        <end position="68"/>
    </location>
</feature>
<dbReference type="InterPro" id="IPR051165">
    <property type="entry name" value="Multifunctional_ANK_Repeat"/>
</dbReference>
<protein>
    <submittedName>
        <fullName evidence="14">Ankyrin-3-like</fullName>
    </submittedName>
</protein>
<keyword evidence="6" id="KW-0638">Presynaptic neurotoxin</keyword>
<keyword evidence="8" id="KW-0406">Ion transport</keyword>
<dbReference type="PRINTS" id="PR01097">
    <property type="entry name" value="TRNSRECEPTRP"/>
</dbReference>
<keyword evidence="5" id="KW-0677">Repeat</keyword>
<keyword evidence="13" id="KW-1185">Reference proteome</keyword>
<evidence type="ECO:0000313" key="13">
    <source>
        <dbReference type="Proteomes" id="UP000694941"/>
    </source>
</evidence>
<keyword evidence="10" id="KW-0407">Ion channel</keyword>
<keyword evidence="9" id="KW-1053">Target membrane</keyword>
<dbReference type="GeneID" id="106459530"/>
<feature type="transmembrane region" description="Helical" evidence="12">
    <location>
        <begin position="985"/>
        <end position="1008"/>
    </location>
</feature>
<dbReference type="SUPFAM" id="SSF48403">
    <property type="entry name" value="Ankyrin repeat"/>
    <property type="match status" value="2"/>
</dbReference>
<evidence type="ECO:0000256" key="2">
    <source>
        <dbReference type="ARBA" id="ARBA00022448"/>
    </source>
</evidence>
<dbReference type="InterPro" id="IPR002153">
    <property type="entry name" value="TRPC_channel"/>
</dbReference>
<dbReference type="InterPro" id="IPR036770">
    <property type="entry name" value="Ankyrin_rpt-contain_sf"/>
</dbReference>
<evidence type="ECO:0000256" key="7">
    <source>
        <dbReference type="ARBA" id="ARBA00023043"/>
    </source>
</evidence>
<feature type="repeat" description="ANK" evidence="11">
    <location>
        <begin position="260"/>
        <end position="292"/>
    </location>
</feature>
<feature type="repeat" description="ANK" evidence="11">
    <location>
        <begin position="553"/>
        <end position="585"/>
    </location>
</feature>
<feature type="repeat" description="ANK" evidence="11">
    <location>
        <begin position="69"/>
        <end position="101"/>
    </location>
</feature>
<evidence type="ECO:0000256" key="5">
    <source>
        <dbReference type="ARBA" id="ARBA00022737"/>
    </source>
</evidence>
<keyword evidence="12" id="KW-0812">Transmembrane</keyword>
<gene>
    <name evidence="14" type="primary">LOC106459530</name>
</gene>
<dbReference type="PRINTS" id="PR01415">
    <property type="entry name" value="ANKYRIN"/>
</dbReference>
<keyword evidence="2" id="KW-0813">Transport</keyword>
<keyword evidence="3" id="KW-0268">Exocytosis</keyword>
<feature type="repeat" description="ANK" evidence="11">
    <location>
        <begin position="293"/>
        <end position="316"/>
    </location>
</feature>
<evidence type="ECO:0000256" key="12">
    <source>
        <dbReference type="SAM" id="Phobius"/>
    </source>
</evidence>
<evidence type="ECO:0000256" key="8">
    <source>
        <dbReference type="ARBA" id="ARBA00023065"/>
    </source>
</evidence>
<keyword evidence="6" id="KW-0528">Neurotoxin</keyword>
<keyword evidence="6" id="KW-0800">Toxin</keyword>
<dbReference type="PROSITE" id="PS50088">
    <property type="entry name" value="ANK_REPEAT"/>
    <property type="match status" value="15"/>
</dbReference>
<dbReference type="Pfam" id="PF12796">
    <property type="entry name" value="Ank_2"/>
    <property type="match status" value="7"/>
</dbReference>
<evidence type="ECO:0000256" key="3">
    <source>
        <dbReference type="ARBA" id="ARBA00022483"/>
    </source>
</evidence>
<evidence type="ECO:0000256" key="9">
    <source>
        <dbReference type="ARBA" id="ARBA00023298"/>
    </source>
</evidence>
<dbReference type="RefSeq" id="XP_022241744.1">
    <property type="nucleotide sequence ID" value="XM_022386036.1"/>
</dbReference>
<feature type="non-terminal residue" evidence="14">
    <location>
        <position position="1"/>
    </location>
</feature>
<feature type="transmembrane region" description="Helical" evidence="12">
    <location>
        <begin position="848"/>
        <end position="871"/>
    </location>
</feature>
<dbReference type="PROSITE" id="PS50297">
    <property type="entry name" value="ANK_REP_REGION"/>
    <property type="match status" value="14"/>
</dbReference>
<dbReference type="PANTHER" id="PTHR24123">
    <property type="entry name" value="ANKYRIN REPEAT-CONTAINING"/>
    <property type="match status" value="1"/>
</dbReference>
<feature type="repeat" description="ANK" evidence="11">
    <location>
        <begin position="442"/>
        <end position="462"/>
    </location>
</feature>
<feature type="transmembrane region" description="Helical" evidence="12">
    <location>
        <begin position="1067"/>
        <end position="1088"/>
    </location>
</feature>
<evidence type="ECO:0000256" key="6">
    <source>
        <dbReference type="ARBA" id="ARBA00023028"/>
    </source>
</evidence>
<feature type="repeat" description="ANK" evidence="11">
    <location>
        <begin position="360"/>
        <end position="383"/>
    </location>
</feature>
<feature type="repeat" description="ANK" evidence="11">
    <location>
        <begin position="620"/>
        <end position="652"/>
    </location>
</feature>
<feature type="repeat" description="ANK" evidence="11">
    <location>
        <begin position="518"/>
        <end position="540"/>
    </location>
</feature>
<accession>A0ABM1SDN9</accession>
<dbReference type="Pfam" id="PF00023">
    <property type="entry name" value="Ank"/>
    <property type="match status" value="2"/>
</dbReference>
<keyword evidence="7 11" id="KW-0040">ANK repeat</keyword>
<feature type="transmembrane region" description="Helical" evidence="12">
    <location>
        <begin position="914"/>
        <end position="934"/>
    </location>
</feature>
<evidence type="ECO:0000256" key="10">
    <source>
        <dbReference type="ARBA" id="ARBA00023303"/>
    </source>
</evidence>
<feature type="repeat" description="ANK" evidence="11">
    <location>
        <begin position="227"/>
        <end position="259"/>
    </location>
</feature>
<dbReference type="PANTHER" id="PTHR24123:SF33">
    <property type="entry name" value="PROTEIN HOS4"/>
    <property type="match status" value="1"/>
</dbReference>
<reference evidence="14" key="1">
    <citation type="submission" date="2025-08" db="UniProtKB">
        <authorList>
            <consortium name="RefSeq"/>
        </authorList>
    </citation>
    <scope>IDENTIFICATION</scope>
    <source>
        <tissue evidence="14">Muscle</tissue>
    </source>
</reference>
<feature type="transmembrane region" description="Helical" evidence="12">
    <location>
        <begin position="883"/>
        <end position="902"/>
    </location>
</feature>
<evidence type="ECO:0000313" key="14">
    <source>
        <dbReference type="RefSeq" id="XP_022241744.1"/>
    </source>
</evidence>
<keyword evidence="12" id="KW-1133">Transmembrane helix</keyword>
<feature type="repeat" description="ANK" evidence="11">
    <location>
        <begin position="1"/>
        <end position="33"/>
    </location>
</feature>
<name>A0ABM1SDN9_LIMPO</name>
<keyword evidence="4" id="KW-1052">Target cell membrane</keyword>
<evidence type="ECO:0000256" key="1">
    <source>
        <dbReference type="ARBA" id="ARBA00004175"/>
    </source>
</evidence>
<feature type="repeat" description="ANK" evidence="11">
    <location>
        <begin position="145"/>
        <end position="186"/>
    </location>
</feature>
<feature type="repeat" description="ANK" evidence="11">
    <location>
        <begin position="409"/>
        <end position="441"/>
    </location>
</feature>
<feature type="transmembrane region" description="Helical" evidence="12">
    <location>
        <begin position="815"/>
        <end position="836"/>
    </location>
</feature>
<dbReference type="Gene3D" id="1.25.40.20">
    <property type="entry name" value="Ankyrin repeat-containing domain"/>
    <property type="match status" value="6"/>
</dbReference>